<gene>
    <name evidence="1" type="ORF">K8I29_19425</name>
</gene>
<dbReference type="InterPro" id="IPR037293">
    <property type="entry name" value="Gal_Oxidase_central_sf"/>
</dbReference>
<proteinExistence type="predicted"/>
<accession>A0A953M3N4</accession>
<sequence length="323" mass="34425">MSKRSDFGFFKNFELISLSTSLPSGYSLVGYGSVLSVVNPVFFASHQYYNIMLGNTIYSFAPSAAGKKYSVDTGTETATASSPIATAAVVCDGTNIFVRAVGSTALYRYNVAANTYTSLTASTNAFGNATYMPSMAYDGSGKIYCLFGLADGGVSHREVQVYNISGADWASTFAVGTSGNKYCGQPYVDSGYLYTYSGRITLSSNAWNTTISDYGQNRTAAPQAYKYGTYGYIMLGCNPTASSTTNLSPAAVSLGGETAYGISVPFPPIMGSLQVFSAPIPLQLNMTPISKYGGWSDGDSIYGLSYPSKQLLRLNLYKVIMRS</sequence>
<dbReference type="EMBL" id="JAIOIV010000151">
    <property type="protein sequence ID" value="MBZ0158374.1"/>
    <property type="molecule type" value="Genomic_DNA"/>
</dbReference>
<evidence type="ECO:0000313" key="2">
    <source>
        <dbReference type="Proteomes" id="UP000705867"/>
    </source>
</evidence>
<dbReference type="Proteomes" id="UP000705867">
    <property type="component" value="Unassembled WGS sequence"/>
</dbReference>
<comment type="caution">
    <text evidence="1">The sequence shown here is derived from an EMBL/GenBank/DDBJ whole genome shotgun (WGS) entry which is preliminary data.</text>
</comment>
<protein>
    <submittedName>
        <fullName evidence="1">Uncharacterized protein</fullName>
    </submittedName>
</protein>
<dbReference type="SUPFAM" id="SSF50965">
    <property type="entry name" value="Galactose oxidase, central domain"/>
    <property type="match status" value="1"/>
</dbReference>
<dbReference type="Gene3D" id="2.130.10.80">
    <property type="entry name" value="Galactose oxidase/kelch, beta-propeller"/>
    <property type="match status" value="1"/>
</dbReference>
<dbReference type="InterPro" id="IPR011043">
    <property type="entry name" value="Gal_Oxase/kelch_b-propeller"/>
</dbReference>
<name>A0A953M3N4_9BACT</name>
<dbReference type="AlphaFoldDB" id="A0A953M3N4"/>
<organism evidence="1 2">
    <name type="scientific">Candidatus Nitrobium versatile</name>
    <dbReference type="NCBI Taxonomy" id="2884831"/>
    <lineage>
        <taxon>Bacteria</taxon>
        <taxon>Pseudomonadati</taxon>
        <taxon>Nitrospirota</taxon>
        <taxon>Nitrospiria</taxon>
        <taxon>Nitrospirales</taxon>
        <taxon>Nitrospiraceae</taxon>
        <taxon>Candidatus Nitrobium</taxon>
    </lineage>
</organism>
<reference evidence="1" key="1">
    <citation type="journal article" date="2021" name="bioRxiv">
        <title>Unraveling nitrogen, sulfur and carbon metabolic pathways and microbial community transcriptional responses to substrate deprivation and toxicity stresses in a bioreactor mimicking anoxic brackish coastal sediment conditions.</title>
        <authorList>
            <person name="Martins P.D."/>
            <person name="Echeveste M.J."/>
            <person name="Arshad A."/>
            <person name="Kurth J."/>
            <person name="Ouboter H."/>
            <person name="Jetten M.S.M."/>
            <person name="Welte C.U."/>
        </authorList>
    </citation>
    <scope>NUCLEOTIDE SEQUENCE</scope>
    <source>
        <strain evidence="1">MAG_39</strain>
    </source>
</reference>
<evidence type="ECO:0000313" key="1">
    <source>
        <dbReference type="EMBL" id="MBZ0158374.1"/>
    </source>
</evidence>
<reference evidence="1" key="2">
    <citation type="submission" date="2021-08" db="EMBL/GenBank/DDBJ databases">
        <authorList>
            <person name="Dalcin Martins P."/>
        </authorList>
    </citation>
    <scope>NUCLEOTIDE SEQUENCE</scope>
    <source>
        <strain evidence="1">MAG_39</strain>
    </source>
</reference>